<dbReference type="EC" id="6.3.3.2" evidence="4"/>
<organism evidence="5 6">
    <name type="scientific">Streptococcus pacificus</name>
    <dbReference type="NCBI Taxonomy" id="2740577"/>
    <lineage>
        <taxon>Bacteria</taxon>
        <taxon>Bacillati</taxon>
        <taxon>Bacillota</taxon>
        <taxon>Bacilli</taxon>
        <taxon>Lactobacillales</taxon>
        <taxon>Streptococcaceae</taxon>
        <taxon>Streptococcus</taxon>
    </lineage>
</organism>
<reference evidence="5 6" key="1">
    <citation type="journal article" date="2021" name="Int. J. Syst. Evol. Microbiol.">
        <title>Streptococcus vicugnae sp. nov., isolated from faeces of alpacas (Vicugna pacos) and cattle (Bos taurus), Streptococcus zalophi sp. nov., and Streptococcus pacificus sp. nov., isolated from respiratory tract of California sea lions (Zalophus californianus).</title>
        <authorList>
            <person name="Volokhov D.V."/>
            <person name="Zagorodnyaya T.A."/>
            <person name="Shen Z."/>
            <person name="Blom J."/>
            <person name="Furtak V.A."/>
            <person name="Eisenberg T."/>
            <person name="Fan P."/>
            <person name="Jeong K.C."/>
            <person name="Gao Y."/>
            <person name="Zhang S."/>
            <person name="Amselle M."/>
        </authorList>
    </citation>
    <scope>NUCLEOTIDE SEQUENCE [LARGE SCALE GENOMIC DNA]</scope>
    <source>
        <strain evidence="5 6">CSL7591</strain>
    </source>
</reference>
<dbReference type="EMBL" id="JAENBO010000002">
    <property type="protein sequence ID" value="MBJ8325813.1"/>
    <property type="molecule type" value="Genomic_DNA"/>
</dbReference>
<evidence type="ECO:0000256" key="2">
    <source>
        <dbReference type="ARBA" id="ARBA00022741"/>
    </source>
</evidence>
<keyword evidence="4" id="KW-0479">Metal-binding</keyword>
<comment type="similarity">
    <text evidence="1 4">Belongs to the 5-formyltetrahydrofolate cyclo-ligase family.</text>
</comment>
<dbReference type="InterPro" id="IPR037171">
    <property type="entry name" value="NagB/RpiA_transferase-like"/>
</dbReference>
<gene>
    <name evidence="5" type="ORF">JHK62_03855</name>
</gene>
<dbReference type="InterPro" id="IPR024185">
    <property type="entry name" value="FTHF_cligase-like_sf"/>
</dbReference>
<dbReference type="RefSeq" id="WP_199575374.1">
    <property type="nucleotide sequence ID" value="NZ_JAENBO010000002.1"/>
</dbReference>
<dbReference type="GO" id="GO:0030272">
    <property type="term" value="F:5-formyltetrahydrofolate cyclo-ligase activity"/>
    <property type="evidence" value="ECO:0007669"/>
    <property type="project" value="UniProtKB-EC"/>
</dbReference>
<keyword evidence="3 4" id="KW-0067">ATP-binding</keyword>
<keyword evidence="5" id="KW-0436">Ligase</keyword>
<dbReference type="PANTHER" id="PTHR23407">
    <property type="entry name" value="ATPASE INHIBITOR/5-FORMYLTETRAHYDROFOLATE CYCLO-LIGASE"/>
    <property type="match status" value="1"/>
</dbReference>
<proteinExistence type="inferred from homology"/>
<evidence type="ECO:0000313" key="6">
    <source>
        <dbReference type="Proteomes" id="UP000653045"/>
    </source>
</evidence>
<accession>A0ABS0ZIY4</accession>
<comment type="cofactor">
    <cofactor evidence="4">
        <name>Mg(2+)</name>
        <dbReference type="ChEBI" id="CHEBI:18420"/>
    </cofactor>
</comment>
<dbReference type="SUPFAM" id="SSF100950">
    <property type="entry name" value="NagB/RpiA/CoA transferase-like"/>
    <property type="match status" value="1"/>
</dbReference>
<comment type="catalytic activity">
    <reaction evidence="4">
        <text>(6S)-5-formyl-5,6,7,8-tetrahydrofolate + ATP = (6R)-5,10-methenyltetrahydrofolate + ADP + phosphate</text>
        <dbReference type="Rhea" id="RHEA:10488"/>
        <dbReference type="ChEBI" id="CHEBI:30616"/>
        <dbReference type="ChEBI" id="CHEBI:43474"/>
        <dbReference type="ChEBI" id="CHEBI:57455"/>
        <dbReference type="ChEBI" id="CHEBI:57457"/>
        <dbReference type="ChEBI" id="CHEBI:456216"/>
        <dbReference type="EC" id="6.3.3.2"/>
    </reaction>
</comment>
<evidence type="ECO:0000256" key="4">
    <source>
        <dbReference type="RuleBase" id="RU361279"/>
    </source>
</evidence>
<keyword evidence="6" id="KW-1185">Reference proteome</keyword>
<dbReference type="InterPro" id="IPR002698">
    <property type="entry name" value="FTHF_cligase"/>
</dbReference>
<dbReference type="PIRSF" id="PIRSF006806">
    <property type="entry name" value="FTHF_cligase"/>
    <property type="match status" value="1"/>
</dbReference>
<evidence type="ECO:0000313" key="5">
    <source>
        <dbReference type="EMBL" id="MBJ8325813.1"/>
    </source>
</evidence>
<dbReference type="Gene3D" id="3.40.50.10420">
    <property type="entry name" value="NagB/RpiA/CoA transferase-like"/>
    <property type="match status" value="1"/>
</dbReference>
<protein>
    <recommendedName>
        <fullName evidence="4">5-formyltetrahydrofolate cyclo-ligase</fullName>
        <ecNumber evidence="4">6.3.3.2</ecNumber>
    </recommendedName>
</protein>
<evidence type="ECO:0000256" key="1">
    <source>
        <dbReference type="ARBA" id="ARBA00010638"/>
    </source>
</evidence>
<dbReference type="Pfam" id="PF01812">
    <property type="entry name" value="5-FTHF_cyc-lig"/>
    <property type="match status" value="1"/>
</dbReference>
<dbReference type="Proteomes" id="UP000653045">
    <property type="component" value="Unassembled WGS sequence"/>
</dbReference>
<keyword evidence="4" id="KW-0460">Magnesium</keyword>
<dbReference type="NCBIfam" id="TIGR02727">
    <property type="entry name" value="MTHFS_bact"/>
    <property type="match status" value="1"/>
</dbReference>
<sequence length="179" mass="20689">MTKKLWRQEILAQLKAHDPLAKRKADQWLLEQFIALKDYKEAKTIATYLSFEFEYDTSLIIHQAHQDGKRILVPKVMSKGEMIFVPYDENDLSLSSFGLKEPNSNQAILKTDIDLIHVPGLIFNSKGYRIGYGGGFYDRYLKDYEGLTLATIYQQQLKEFDPETHDIAVRKVLIDETNA</sequence>
<dbReference type="PANTHER" id="PTHR23407:SF1">
    <property type="entry name" value="5-FORMYLTETRAHYDROFOLATE CYCLO-LIGASE"/>
    <property type="match status" value="1"/>
</dbReference>
<evidence type="ECO:0000256" key="3">
    <source>
        <dbReference type="ARBA" id="ARBA00022840"/>
    </source>
</evidence>
<keyword evidence="2 4" id="KW-0547">Nucleotide-binding</keyword>
<name>A0ABS0ZIY4_9STRE</name>
<comment type="caution">
    <text evidence="5">The sequence shown here is derived from an EMBL/GenBank/DDBJ whole genome shotgun (WGS) entry which is preliminary data.</text>
</comment>